<protein>
    <recommendedName>
        <fullName evidence="3">LysR family transcriptional regulator</fullName>
    </recommendedName>
</protein>
<sequence length="43" mass="4547">MGAVLTTVPLEDVEPSHVVATRAGDRSRLVAAFRRIAEALLTG</sequence>
<evidence type="ECO:0008006" key="3">
    <source>
        <dbReference type="Google" id="ProtNLM"/>
    </source>
</evidence>
<name>A0ABX0SS12_9PSEU</name>
<evidence type="ECO:0000313" key="1">
    <source>
        <dbReference type="EMBL" id="NIH79759.1"/>
    </source>
</evidence>
<reference evidence="1 2" key="1">
    <citation type="submission" date="2020-03" db="EMBL/GenBank/DDBJ databases">
        <title>Sequencing the genomes of 1000 actinobacteria strains.</title>
        <authorList>
            <person name="Klenk H.-P."/>
        </authorList>
    </citation>
    <scope>NUCLEOTIDE SEQUENCE [LARGE SCALE GENOMIC DNA]</scope>
    <source>
        <strain evidence="1 2">DSM 45668</strain>
    </source>
</reference>
<dbReference type="RefSeq" id="WP_279589447.1">
    <property type="nucleotide sequence ID" value="NZ_JAANOU010000001.1"/>
</dbReference>
<gene>
    <name evidence="1" type="ORF">FHX46_002289</name>
</gene>
<accession>A0ABX0SS12</accession>
<dbReference type="EMBL" id="JAANOU010000001">
    <property type="protein sequence ID" value="NIH79759.1"/>
    <property type="molecule type" value="Genomic_DNA"/>
</dbReference>
<dbReference type="Proteomes" id="UP000754495">
    <property type="component" value="Unassembled WGS sequence"/>
</dbReference>
<proteinExistence type="predicted"/>
<keyword evidence="2" id="KW-1185">Reference proteome</keyword>
<evidence type="ECO:0000313" key="2">
    <source>
        <dbReference type="Proteomes" id="UP000754495"/>
    </source>
</evidence>
<organism evidence="1 2">
    <name type="scientific">Amycolatopsis viridis</name>
    <dbReference type="NCBI Taxonomy" id="185678"/>
    <lineage>
        <taxon>Bacteria</taxon>
        <taxon>Bacillati</taxon>
        <taxon>Actinomycetota</taxon>
        <taxon>Actinomycetes</taxon>
        <taxon>Pseudonocardiales</taxon>
        <taxon>Pseudonocardiaceae</taxon>
        <taxon>Amycolatopsis</taxon>
    </lineage>
</organism>
<comment type="caution">
    <text evidence="1">The sequence shown here is derived from an EMBL/GenBank/DDBJ whole genome shotgun (WGS) entry which is preliminary data.</text>
</comment>